<dbReference type="EC" id="5.6.2.3" evidence="3"/>
<dbReference type="Pfam" id="PF23139">
    <property type="entry name" value="OB_YrrC"/>
    <property type="match status" value="1"/>
</dbReference>
<evidence type="ECO:0000313" key="9">
    <source>
        <dbReference type="Proteomes" id="UP000656652"/>
    </source>
</evidence>
<dbReference type="Pfam" id="PF14490">
    <property type="entry name" value="HHH_RecD2"/>
    <property type="match status" value="1"/>
</dbReference>
<keyword evidence="3" id="KW-0378">Hydrolase</keyword>
<dbReference type="SUPFAM" id="SSF52540">
    <property type="entry name" value="P-loop containing nucleoside triphosphate hydrolases"/>
    <property type="match status" value="2"/>
</dbReference>
<feature type="domain" description="ATP-dependent RecD2 DNA helicase OB-fold" evidence="7">
    <location>
        <begin position="4"/>
        <end position="81"/>
    </location>
</feature>
<dbReference type="CDD" id="cd18809">
    <property type="entry name" value="SF1_C_RecD"/>
    <property type="match status" value="1"/>
</dbReference>
<dbReference type="Pfam" id="PF13245">
    <property type="entry name" value="AAA_19"/>
    <property type="match status" value="1"/>
</dbReference>
<protein>
    <recommendedName>
        <fullName evidence="3">ATP-dependent RecD2 DNA helicase</fullName>
        <ecNumber evidence="3">5.6.2.3</ecNumber>
    </recommendedName>
    <alternativeName>
        <fullName evidence="3">DNA 5'-3' helicase subunit RecD2</fullName>
    </alternativeName>
</protein>
<evidence type="ECO:0000256" key="1">
    <source>
        <dbReference type="ARBA" id="ARBA00022741"/>
    </source>
</evidence>
<dbReference type="InterPro" id="IPR029493">
    <property type="entry name" value="RecD2-like_HHH"/>
</dbReference>
<keyword evidence="3" id="KW-0413">Isomerase</keyword>
<dbReference type="PANTHER" id="PTHR43788">
    <property type="entry name" value="DNA2/NAM7 HELICASE FAMILY MEMBER"/>
    <property type="match status" value="1"/>
</dbReference>
<evidence type="ECO:0000259" key="4">
    <source>
        <dbReference type="Pfam" id="PF13538"/>
    </source>
</evidence>
<feature type="binding site" evidence="3">
    <location>
        <begin position="355"/>
        <end position="359"/>
    </location>
    <ligand>
        <name>ATP</name>
        <dbReference type="ChEBI" id="CHEBI:30616"/>
    </ligand>
</feature>
<dbReference type="InterPro" id="IPR027785">
    <property type="entry name" value="UvrD-like_helicase_C"/>
</dbReference>
<comment type="similarity">
    <text evidence="3">Belongs to the RecD family. RecD2 subfamily.</text>
</comment>
<evidence type="ECO:0000313" key="8">
    <source>
        <dbReference type="EMBL" id="MBC5619389.1"/>
    </source>
</evidence>
<sequence>MEFYFSGTIERIIFENPSSFFRILLLDIDDTDADFDDFEIIVTGTMADIMEGEDYTFWGNLVQHPKYGEQLKITRYERAKPTSKGLVKYFSSDHFKGIGVKTAQKIVDLYGDNTIDKVLAEPEKLKDIAGLSAKNREAFLTKLRQNYGTERILAKLSEYGIPNKLAFQVQDFYKEETLEIVEHYPYQLVEDIQGIGFKIADQLAQSLGIEGTAPERFRAGLLHTLLTQYMEKGDTYLEAKELLEHTIELLESSRQIELDPSSVADELAHLIEEDKVQNIDTKIFENSLFFAEEGIRSNLLRILEKGKQNKFEPKKIEAAITQIENEFAISYDVTQKQAICDAINHKIFILTGGPGTGKTTVINGIISVYALLHGLDLRKSQDLPILLAAPTGRAARRMNELTGLPSATIHRHLGMTGDDDTSHLDDYLDADFIIVDEFSMVDTWLANQLLSNISSNTKLLIVGDADQLPSVSPGQVLADLLKIPLLPQTKLEKIYRQSKDSTIVTLASQIQKGILPTDFTEKKADRSYFEARNEHIPQMIERIVEAALRSGIPAQDVQVLAPMYRGQAGIDHTNQLMQNLINPSETEQIIFEATDCQYRQGDKVIHLVNDAESNVFNGDLGYITDLLPAKYTDSKQDELTINFDGNEVIYPRSEWYKIRLAYAMSIHKSQGSEFPVVILPITSSSHRMLQRNLIYTAITRAKSKLILLGEKSAFDFAVKNTGTARNTYLIQRFSDLINDEKVIHTSVDNLETPVENYVLAEENFLKINPMIGITDEDIQSVFGE</sequence>
<comment type="function">
    <text evidence="3">DNA-dependent ATPase and ATP-dependent 5'-3' DNA helicase. Has no activity on blunt DNA or DNA with 3'-overhangs, requires at least 10 bases of 5'-ssDNA for helicase activity.</text>
</comment>
<comment type="caution">
    <text evidence="8">The sequence shown here is derived from an EMBL/GenBank/DDBJ whole genome shotgun (WGS) entry which is preliminary data.</text>
</comment>
<dbReference type="Proteomes" id="UP000656652">
    <property type="component" value="Unassembled WGS sequence"/>
</dbReference>
<comment type="catalytic activity">
    <reaction evidence="3">
        <text>ATP + H2O = ADP + phosphate + H(+)</text>
        <dbReference type="Rhea" id="RHEA:13065"/>
        <dbReference type="ChEBI" id="CHEBI:15377"/>
        <dbReference type="ChEBI" id="CHEBI:15378"/>
        <dbReference type="ChEBI" id="CHEBI:30616"/>
        <dbReference type="ChEBI" id="CHEBI:43474"/>
        <dbReference type="ChEBI" id="CHEBI:456216"/>
        <dbReference type="EC" id="5.6.2.3"/>
    </reaction>
</comment>
<dbReference type="NCBIfam" id="TIGR01448">
    <property type="entry name" value="recD_rel"/>
    <property type="match status" value="1"/>
</dbReference>
<keyword evidence="1 3" id="KW-0547">Nucleotide-binding</keyword>
<dbReference type="InterPro" id="IPR055446">
    <property type="entry name" value="RecD2_N_OB"/>
</dbReference>
<dbReference type="Gene3D" id="2.30.30.940">
    <property type="match status" value="1"/>
</dbReference>
<dbReference type="InterPro" id="IPR027417">
    <property type="entry name" value="P-loop_NTPase"/>
</dbReference>
<dbReference type="Gene3D" id="3.40.50.300">
    <property type="entry name" value="P-loop containing nucleotide triphosphate hydrolases"/>
    <property type="match status" value="2"/>
</dbReference>
<evidence type="ECO:0000259" key="5">
    <source>
        <dbReference type="Pfam" id="PF14490"/>
    </source>
</evidence>
<dbReference type="InterPro" id="IPR050534">
    <property type="entry name" value="Coronavir_polyprotein_1ab"/>
</dbReference>
<dbReference type="EMBL" id="JACOOM010000043">
    <property type="protein sequence ID" value="MBC5619389.1"/>
    <property type="molecule type" value="Genomic_DNA"/>
</dbReference>
<dbReference type="CDD" id="cd17933">
    <property type="entry name" value="DEXSc_RecD-like"/>
    <property type="match status" value="1"/>
</dbReference>
<organism evidence="8 9">
    <name type="scientific">Streptococcus hominis</name>
    <dbReference type="NCBI Taxonomy" id="2763067"/>
    <lineage>
        <taxon>Bacteria</taxon>
        <taxon>Bacillati</taxon>
        <taxon>Bacillota</taxon>
        <taxon>Bacilli</taxon>
        <taxon>Lactobacillales</taxon>
        <taxon>Streptococcaceae</taxon>
        <taxon>Streptococcus</taxon>
    </lineage>
</organism>
<dbReference type="Gene3D" id="1.10.10.2220">
    <property type="match status" value="1"/>
</dbReference>
<accession>A0ABR7CUP6</accession>
<dbReference type="RefSeq" id="WP_186832785.1">
    <property type="nucleotide sequence ID" value="NZ_JACOOM010000043.1"/>
</dbReference>
<feature type="domain" description="UvrD-like helicase C-terminal" evidence="4">
    <location>
        <begin position="660"/>
        <end position="708"/>
    </location>
</feature>
<evidence type="ECO:0000259" key="6">
    <source>
        <dbReference type="Pfam" id="PF18335"/>
    </source>
</evidence>
<keyword evidence="3" id="KW-0347">Helicase</keyword>
<feature type="domain" description="ATP-dependent RecD2 DNA helicase-like helix-hairpin-helix" evidence="5">
    <location>
        <begin position="146"/>
        <end position="236"/>
    </location>
</feature>
<evidence type="ECO:0000256" key="2">
    <source>
        <dbReference type="ARBA" id="ARBA00022840"/>
    </source>
</evidence>
<dbReference type="HAMAP" id="MF_01488">
    <property type="entry name" value="RecD2"/>
    <property type="match status" value="1"/>
</dbReference>
<keyword evidence="9" id="KW-1185">Reference proteome</keyword>
<evidence type="ECO:0000256" key="3">
    <source>
        <dbReference type="HAMAP-Rule" id="MF_01488"/>
    </source>
</evidence>
<reference evidence="8 9" key="1">
    <citation type="submission" date="2020-08" db="EMBL/GenBank/DDBJ databases">
        <title>Genome public.</title>
        <authorList>
            <person name="Liu C."/>
            <person name="Sun Q."/>
        </authorList>
    </citation>
    <scope>NUCLEOTIDE SEQUENCE [LARGE SCALE GENOMIC DNA]</scope>
    <source>
        <strain evidence="8 9">NSJ-17</strain>
    </source>
</reference>
<dbReference type="InterPro" id="IPR041451">
    <property type="entry name" value="RecD2_SH13"/>
</dbReference>
<name>A0ABR7CUP6_9STRE</name>
<evidence type="ECO:0000259" key="7">
    <source>
        <dbReference type="Pfam" id="PF23139"/>
    </source>
</evidence>
<feature type="domain" description="ATP-dependent RecD2 DNA helicase SH3" evidence="6">
    <location>
        <begin position="574"/>
        <end position="643"/>
    </location>
</feature>
<dbReference type="InterPro" id="IPR006345">
    <property type="entry name" value="RecD2"/>
</dbReference>
<dbReference type="Pfam" id="PF13538">
    <property type="entry name" value="UvrD_C_2"/>
    <property type="match status" value="1"/>
</dbReference>
<keyword evidence="3" id="KW-0238">DNA-binding</keyword>
<proteinExistence type="inferred from homology"/>
<keyword evidence="2 3" id="KW-0067">ATP-binding</keyword>
<gene>
    <name evidence="3" type="primary">recD2</name>
    <name evidence="8" type="ORF">H8R78_08690</name>
</gene>
<dbReference type="Pfam" id="PF18335">
    <property type="entry name" value="SH3_13"/>
    <property type="match status" value="1"/>
</dbReference>
<dbReference type="PANTHER" id="PTHR43788:SF6">
    <property type="entry name" value="DNA HELICASE B"/>
    <property type="match status" value="1"/>
</dbReference>